<keyword evidence="3" id="KW-1185">Reference proteome</keyword>
<proteinExistence type="predicted"/>
<organism evidence="2 3">
    <name type="scientific">Holothuria leucospilota</name>
    <name type="common">Black long sea cucumber</name>
    <name type="synonym">Mertensiothuria leucospilota</name>
    <dbReference type="NCBI Taxonomy" id="206669"/>
    <lineage>
        <taxon>Eukaryota</taxon>
        <taxon>Metazoa</taxon>
        <taxon>Echinodermata</taxon>
        <taxon>Eleutherozoa</taxon>
        <taxon>Echinozoa</taxon>
        <taxon>Holothuroidea</taxon>
        <taxon>Aspidochirotacea</taxon>
        <taxon>Aspidochirotida</taxon>
        <taxon>Holothuriidae</taxon>
        <taxon>Holothuria</taxon>
    </lineage>
</organism>
<name>A0A9Q1CPC6_HOLLE</name>
<feature type="compositionally biased region" description="Polar residues" evidence="1">
    <location>
        <begin position="418"/>
        <end position="428"/>
    </location>
</feature>
<evidence type="ECO:0000313" key="3">
    <source>
        <dbReference type="Proteomes" id="UP001152320"/>
    </source>
</evidence>
<gene>
    <name evidence="2" type="ORF">HOLleu_00267</name>
</gene>
<evidence type="ECO:0000256" key="1">
    <source>
        <dbReference type="SAM" id="MobiDB-lite"/>
    </source>
</evidence>
<feature type="region of interest" description="Disordered" evidence="1">
    <location>
        <begin position="395"/>
        <end position="428"/>
    </location>
</feature>
<sequence>MQDVFRECNLIWRFSGNIDEIARHGLMIDAGVSGVGYENNLIDTHTLHSMLLYADRLDPNRPSQEEIDLAPLAKMIYGLSFSKSMARDYINGEHNIPYIDTVRSITEHMLPQGLLIVQGDGLDVVANTKMFHAKMLTKGYVNDLNRVTMQIPLAHTIDHMLLKTYSGNLNLYYVIGPYNELLVGPGAGNKNTRAAVPASVIKGRRVQNMVKLTGDPTKGERNTQTDPTIIVYDQKLTGAFVFTRSSQNIEYALSIMAARCIKYSACKCHADKSCRTIRAIFLGTVCKDEKRHVVTTSKAGNESLMLNNFYFYKGSQWKYRDFFYERNNFLGKDTEQFGERITVADTNYQADPHALLNLNNKPTAVPIPQLPKQDDRENSDRIFLMHEIPKTTIRERSKEKQYENEHDEDRLLLPLTFAPSTSQGKGSA</sequence>
<comment type="caution">
    <text evidence="2">The sequence shown here is derived from an EMBL/GenBank/DDBJ whole genome shotgun (WGS) entry which is preliminary data.</text>
</comment>
<dbReference type="Proteomes" id="UP001152320">
    <property type="component" value="Chromosome 1"/>
</dbReference>
<evidence type="ECO:0000313" key="2">
    <source>
        <dbReference type="EMBL" id="KAJ8048094.1"/>
    </source>
</evidence>
<protein>
    <submittedName>
        <fullName evidence="2">Uncharacterized protein</fullName>
    </submittedName>
</protein>
<reference evidence="2" key="1">
    <citation type="submission" date="2021-10" db="EMBL/GenBank/DDBJ databases">
        <title>Tropical sea cucumber genome reveals ecological adaptation and Cuvierian tubules defense mechanism.</title>
        <authorList>
            <person name="Chen T."/>
        </authorList>
    </citation>
    <scope>NUCLEOTIDE SEQUENCE</scope>
    <source>
        <strain evidence="2">Nanhai2018</strain>
        <tissue evidence="2">Muscle</tissue>
    </source>
</reference>
<feature type="compositionally biased region" description="Basic and acidic residues" evidence="1">
    <location>
        <begin position="395"/>
        <end position="411"/>
    </location>
</feature>
<dbReference type="AlphaFoldDB" id="A0A9Q1CPC6"/>
<accession>A0A9Q1CPC6</accession>
<dbReference type="EMBL" id="JAIZAY010000001">
    <property type="protein sequence ID" value="KAJ8048094.1"/>
    <property type="molecule type" value="Genomic_DNA"/>
</dbReference>